<feature type="transmembrane region" description="Helical" evidence="10">
    <location>
        <begin position="54"/>
        <end position="72"/>
    </location>
</feature>
<dbReference type="AlphaFoldDB" id="A0A168AKZ4"/>
<feature type="transmembrane region" description="Helical" evidence="10">
    <location>
        <begin position="428"/>
        <end position="449"/>
    </location>
</feature>
<dbReference type="GO" id="GO:0009922">
    <property type="term" value="F:fatty acid elongase activity"/>
    <property type="evidence" value="ECO:0007669"/>
    <property type="project" value="InterPro"/>
</dbReference>
<keyword evidence="9 10" id="KW-0275">Fatty acid biosynthesis</keyword>
<gene>
    <name evidence="12" type="ORF">AAP_02148</name>
</gene>
<keyword evidence="7 10" id="KW-0443">Lipid metabolism</keyword>
<keyword evidence="5 10" id="KW-0276">Fatty acid metabolism</keyword>
<comment type="subcellular location">
    <subcellularLocation>
        <location evidence="1">Membrane</location>
        <topology evidence="1">Multi-pass membrane protein</topology>
    </subcellularLocation>
</comment>
<feature type="transmembrane region" description="Helical" evidence="10">
    <location>
        <begin position="311"/>
        <end position="331"/>
    </location>
</feature>
<evidence type="ECO:0000256" key="10">
    <source>
        <dbReference type="RuleBase" id="RU361115"/>
    </source>
</evidence>
<evidence type="ECO:0000256" key="7">
    <source>
        <dbReference type="ARBA" id="ARBA00023098"/>
    </source>
</evidence>
<dbReference type="EC" id="2.3.1.-" evidence="10"/>
<dbReference type="EMBL" id="AZGZ01000007">
    <property type="protein sequence ID" value="KZZ94055.1"/>
    <property type="molecule type" value="Genomic_DNA"/>
</dbReference>
<evidence type="ECO:0000313" key="12">
    <source>
        <dbReference type="EMBL" id="KZZ94055.1"/>
    </source>
</evidence>
<organism evidence="12 13">
    <name type="scientific">Ascosphaera apis ARSEF 7405</name>
    <dbReference type="NCBI Taxonomy" id="392613"/>
    <lineage>
        <taxon>Eukaryota</taxon>
        <taxon>Fungi</taxon>
        <taxon>Dikarya</taxon>
        <taxon>Ascomycota</taxon>
        <taxon>Pezizomycotina</taxon>
        <taxon>Eurotiomycetes</taxon>
        <taxon>Eurotiomycetidae</taxon>
        <taxon>Onygenales</taxon>
        <taxon>Ascosphaeraceae</taxon>
        <taxon>Ascosphaera</taxon>
    </lineage>
</organism>
<comment type="caution">
    <text evidence="12">The sequence shown here is derived from an EMBL/GenBank/DDBJ whole genome shotgun (WGS) entry which is preliminary data.</text>
</comment>
<protein>
    <recommendedName>
        <fullName evidence="10">Elongation of fatty acids protein</fullName>
        <ecNumber evidence="10">2.3.1.-</ecNumber>
    </recommendedName>
</protein>
<dbReference type="VEuPathDB" id="FungiDB:AAP_02148"/>
<feature type="region of interest" description="Disordered" evidence="11">
    <location>
        <begin position="464"/>
        <end position="492"/>
    </location>
</feature>
<evidence type="ECO:0000256" key="5">
    <source>
        <dbReference type="ARBA" id="ARBA00022832"/>
    </source>
</evidence>
<reference evidence="12 13" key="1">
    <citation type="journal article" date="2016" name="Genome Biol. Evol.">
        <title>Divergent and convergent evolution of fungal pathogenicity.</title>
        <authorList>
            <person name="Shang Y."/>
            <person name="Xiao G."/>
            <person name="Zheng P."/>
            <person name="Cen K."/>
            <person name="Zhan S."/>
            <person name="Wang C."/>
        </authorList>
    </citation>
    <scope>NUCLEOTIDE SEQUENCE [LARGE SCALE GENOMIC DNA]</scope>
    <source>
        <strain evidence="12 13">ARSEF 7405</strain>
    </source>
</reference>
<feature type="transmembrane region" description="Helical" evidence="10">
    <location>
        <begin position="251"/>
        <end position="274"/>
    </location>
</feature>
<keyword evidence="2 10" id="KW-0444">Lipid biosynthesis</keyword>
<evidence type="ECO:0000256" key="4">
    <source>
        <dbReference type="ARBA" id="ARBA00022692"/>
    </source>
</evidence>
<dbReference type="InterPro" id="IPR002076">
    <property type="entry name" value="ELO_fam"/>
</dbReference>
<dbReference type="GO" id="GO:0042761">
    <property type="term" value="P:very long-chain fatty acid biosynthetic process"/>
    <property type="evidence" value="ECO:0007669"/>
    <property type="project" value="TreeGrafter"/>
</dbReference>
<evidence type="ECO:0000256" key="1">
    <source>
        <dbReference type="ARBA" id="ARBA00004141"/>
    </source>
</evidence>
<name>A0A168AKZ4_9EURO</name>
<evidence type="ECO:0000256" key="3">
    <source>
        <dbReference type="ARBA" id="ARBA00022679"/>
    </source>
</evidence>
<evidence type="ECO:0000256" key="6">
    <source>
        <dbReference type="ARBA" id="ARBA00022989"/>
    </source>
</evidence>
<evidence type="ECO:0000256" key="2">
    <source>
        <dbReference type="ARBA" id="ARBA00022516"/>
    </source>
</evidence>
<keyword evidence="4 10" id="KW-0812">Transmembrane</keyword>
<keyword evidence="8 10" id="KW-0472">Membrane</keyword>
<feature type="compositionally biased region" description="Basic and acidic residues" evidence="11">
    <location>
        <begin position="575"/>
        <end position="598"/>
    </location>
</feature>
<dbReference type="GO" id="GO:0034625">
    <property type="term" value="P:fatty acid elongation, monounsaturated fatty acid"/>
    <property type="evidence" value="ECO:0007669"/>
    <property type="project" value="TreeGrafter"/>
</dbReference>
<dbReference type="Pfam" id="PF01151">
    <property type="entry name" value="ELO"/>
    <property type="match status" value="1"/>
</dbReference>
<dbReference type="OrthoDB" id="10259681at2759"/>
<dbReference type="Proteomes" id="UP000242877">
    <property type="component" value="Unassembled WGS sequence"/>
</dbReference>
<keyword evidence="13" id="KW-1185">Reference proteome</keyword>
<proteinExistence type="inferred from homology"/>
<dbReference type="GO" id="GO:0019367">
    <property type="term" value="P:fatty acid elongation, saturated fatty acid"/>
    <property type="evidence" value="ECO:0007669"/>
    <property type="project" value="TreeGrafter"/>
</dbReference>
<keyword evidence="3 10" id="KW-0808">Transferase</keyword>
<evidence type="ECO:0000313" key="13">
    <source>
        <dbReference type="Proteomes" id="UP000242877"/>
    </source>
</evidence>
<keyword evidence="6 10" id="KW-1133">Transmembrane helix</keyword>
<comment type="similarity">
    <text evidence="10">Belongs to the ELO family.</text>
</comment>
<accession>A0A168AKZ4</accession>
<sequence>MTSLKFSRPDPSLFHRPPFRDPPIIPAPVPETPSWRCPFPIQPHLYAAALDRRVPLFIAGTYAITVVLLNRYNAHRKYKPWRISKTRAFKAFVIAHSIFLAVYSAWTFLGMCAMLREGTPSWREYRASVYGSDAGGGSGGGLLGYAVSVIDAFTHVNGARGLGNASLFDHKLQKWITLNPALSPLVMAKYTSKDTGETSITMVPDPTVTGRFWNSGLAYFGWLFYISKFYEVLDTLIILAKGKKSSTLQTYHHAGAMLCMWAGIRYSAAPIWIFPTFNSLIHALMYTYYTLTAFHISVPIRVKRSLTTMQIIQFILGTAFAGSYLFIKYTIPIVQPVSADPVHASAAPATATAVGASVAGMGALIKGLVGRVMSNGIDSSNSISTLNNSASAPIIGYQASQARFFADEKNGQIEYRTFNGVDTPGQAFGVWLNVLYLLPLTWLFARFFVRSYIRRTSGVAAVSKTTSATASQKADKEATPKPTKSISKSRSDTAMLDTKVKAAAADADTISPTFSSSDETLLSSASSDDEVRHKLSDAVFAQTQSLHHRRSSTTFQSFENAELAGLDALRQVGREIRRYPEAQDGTGPERKQREKARESSLNGNPAVRRSTRRRG</sequence>
<dbReference type="PANTHER" id="PTHR11157:SF169">
    <property type="entry name" value="ELONGATION OF FATTY ACIDS PROTEIN"/>
    <property type="match status" value="1"/>
</dbReference>
<dbReference type="GO" id="GO:0034626">
    <property type="term" value="P:fatty acid elongation, polyunsaturated fatty acid"/>
    <property type="evidence" value="ECO:0007669"/>
    <property type="project" value="TreeGrafter"/>
</dbReference>
<dbReference type="GO" id="GO:0005789">
    <property type="term" value="C:endoplasmic reticulum membrane"/>
    <property type="evidence" value="ECO:0007669"/>
    <property type="project" value="TreeGrafter"/>
</dbReference>
<evidence type="ECO:0000256" key="11">
    <source>
        <dbReference type="SAM" id="MobiDB-lite"/>
    </source>
</evidence>
<feature type="transmembrane region" description="Helical" evidence="10">
    <location>
        <begin position="280"/>
        <end position="299"/>
    </location>
</feature>
<feature type="transmembrane region" description="Helical" evidence="10">
    <location>
        <begin position="219"/>
        <end position="239"/>
    </location>
</feature>
<evidence type="ECO:0000256" key="8">
    <source>
        <dbReference type="ARBA" id="ARBA00023136"/>
    </source>
</evidence>
<comment type="catalytic activity">
    <reaction evidence="10">
        <text>an acyl-CoA + malonyl-CoA + H(+) = a 3-oxoacyl-CoA + CO2 + CoA</text>
        <dbReference type="Rhea" id="RHEA:50252"/>
        <dbReference type="ChEBI" id="CHEBI:15378"/>
        <dbReference type="ChEBI" id="CHEBI:16526"/>
        <dbReference type="ChEBI" id="CHEBI:57287"/>
        <dbReference type="ChEBI" id="CHEBI:57384"/>
        <dbReference type="ChEBI" id="CHEBI:58342"/>
        <dbReference type="ChEBI" id="CHEBI:90726"/>
    </reaction>
    <physiologicalReaction direction="left-to-right" evidence="10">
        <dbReference type="Rhea" id="RHEA:50253"/>
    </physiologicalReaction>
</comment>
<feature type="region of interest" description="Disordered" evidence="11">
    <location>
        <begin position="575"/>
        <end position="615"/>
    </location>
</feature>
<evidence type="ECO:0000256" key="9">
    <source>
        <dbReference type="ARBA" id="ARBA00023160"/>
    </source>
</evidence>
<dbReference type="PANTHER" id="PTHR11157">
    <property type="entry name" value="FATTY ACID ACYL TRANSFERASE-RELATED"/>
    <property type="match status" value="1"/>
</dbReference>
<feature type="transmembrane region" description="Helical" evidence="10">
    <location>
        <begin position="93"/>
        <end position="116"/>
    </location>
</feature>
<dbReference type="GO" id="GO:0030148">
    <property type="term" value="P:sphingolipid biosynthetic process"/>
    <property type="evidence" value="ECO:0007669"/>
    <property type="project" value="TreeGrafter"/>
</dbReference>